<evidence type="ECO:0000313" key="2">
    <source>
        <dbReference type="Proteomes" id="UP000281564"/>
    </source>
</evidence>
<dbReference type="EMBL" id="QMDW01000034">
    <property type="protein sequence ID" value="RJX47760.1"/>
    <property type="molecule type" value="Genomic_DNA"/>
</dbReference>
<sequence length="166" mass="17809">MSDTDHTAAASEAVHVHLNFTMRGTVPLRLVDLLFRSTHLLVVEYGHLTPLDLTAGSPSRRAAAFADQITSEGLTAALETAETVTKLAYDSLDAVRVYDGGWIGRVAVAIEPSTGATTVVRVHAPVDIDQFVAAVRSVLSSYPVAVKRRDGLALAFNRLLGRLSRD</sequence>
<keyword evidence="2" id="KW-1185">Reference proteome</keyword>
<comment type="caution">
    <text evidence="1">The sequence shown here is derived from an EMBL/GenBank/DDBJ whole genome shotgun (WGS) entry which is preliminary data.</text>
</comment>
<evidence type="ECO:0000313" key="1">
    <source>
        <dbReference type="EMBL" id="RJX47760.1"/>
    </source>
</evidence>
<organism evidence="1 2">
    <name type="scientific">Halonotius pteroides</name>
    <dbReference type="NCBI Taxonomy" id="268735"/>
    <lineage>
        <taxon>Archaea</taxon>
        <taxon>Methanobacteriati</taxon>
        <taxon>Methanobacteriota</taxon>
        <taxon>Stenosarchaea group</taxon>
        <taxon>Halobacteria</taxon>
        <taxon>Halobacteriales</taxon>
        <taxon>Haloferacaceae</taxon>
        <taxon>Halonotius</taxon>
    </lineage>
</organism>
<dbReference type="Proteomes" id="UP000281564">
    <property type="component" value="Unassembled WGS sequence"/>
</dbReference>
<dbReference type="AlphaFoldDB" id="A0A3A6Q802"/>
<accession>A0A3A6Q802</accession>
<dbReference type="RefSeq" id="WP_120086374.1">
    <property type="nucleotide sequence ID" value="NZ_QMDW01000034.1"/>
</dbReference>
<protein>
    <submittedName>
        <fullName evidence="1">Uncharacterized protein</fullName>
    </submittedName>
</protein>
<reference evidence="1 2" key="1">
    <citation type="submission" date="2018-06" db="EMBL/GenBank/DDBJ databases">
        <title>Halonotius sp. F13-13 a new haloarchaeeon isolated from a solar saltern from Isla Cristina, Huelva, Spain.</title>
        <authorList>
            <person name="Duran-Viseras A."/>
            <person name="Sanchez-Porro C."/>
            <person name="Ventosa A."/>
        </authorList>
    </citation>
    <scope>NUCLEOTIDE SEQUENCE [LARGE SCALE GENOMIC DNA]</scope>
    <source>
        <strain evidence="1 2">CECT 7525</strain>
    </source>
</reference>
<name>A0A3A6Q802_9EURY</name>
<gene>
    <name evidence="1" type="ORF">DP106_14195</name>
</gene>
<proteinExistence type="predicted"/>
<dbReference type="OrthoDB" id="298800at2157"/>